<dbReference type="Proteomes" id="UP000026961">
    <property type="component" value="Chromosome 4"/>
</dbReference>
<evidence type="ECO:0000313" key="1">
    <source>
        <dbReference type="EnsemblPlants" id="OGLUM04G18260.1"/>
    </source>
</evidence>
<proteinExistence type="predicted"/>
<dbReference type="EnsemblPlants" id="OGLUM04G18260.1">
    <property type="protein sequence ID" value="OGLUM04G18260.1"/>
    <property type="gene ID" value="OGLUM04G18260"/>
</dbReference>
<reference evidence="1" key="2">
    <citation type="submission" date="2018-05" db="EMBL/GenBank/DDBJ databases">
        <title>OgluRS3 (Oryza glumaepatula Reference Sequence Version 3).</title>
        <authorList>
            <person name="Zhang J."/>
            <person name="Kudrna D."/>
            <person name="Lee S."/>
            <person name="Talag J."/>
            <person name="Welchert J."/>
            <person name="Wing R.A."/>
        </authorList>
    </citation>
    <scope>NUCLEOTIDE SEQUENCE [LARGE SCALE GENOMIC DNA]</scope>
</reference>
<evidence type="ECO:0000313" key="2">
    <source>
        <dbReference type="Proteomes" id="UP000026961"/>
    </source>
</evidence>
<name>A0A0D9ZMZ2_9ORYZ</name>
<accession>A0A0D9ZMZ2</accession>
<dbReference type="Gramene" id="OGLUM04G18260.1">
    <property type="protein sequence ID" value="OGLUM04G18260.1"/>
    <property type="gene ID" value="OGLUM04G18260"/>
</dbReference>
<dbReference type="AlphaFoldDB" id="A0A0D9ZMZ2"/>
<dbReference type="HOGENOM" id="CLU_2798072_0_0_1"/>
<reference evidence="1" key="1">
    <citation type="submission" date="2015-04" db="UniProtKB">
        <authorList>
            <consortium name="EnsemblPlants"/>
        </authorList>
    </citation>
    <scope>IDENTIFICATION</scope>
</reference>
<sequence length="68" mass="7463">MAGGGNLFGRVLSYVVNEFIVEGLANKYDPPISSLSSPLPLSSDPSVHAFERIKFPTESSSRYREETD</sequence>
<organism evidence="1">
    <name type="scientific">Oryza glumipatula</name>
    <dbReference type="NCBI Taxonomy" id="40148"/>
    <lineage>
        <taxon>Eukaryota</taxon>
        <taxon>Viridiplantae</taxon>
        <taxon>Streptophyta</taxon>
        <taxon>Embryophyta</taxon>
        <taxon>Tracheophyta</taxon>
        <taxon>Spermatophyta</taxon>
        <taxon>Magnoliopsida</taxon>
        <taxon>Liliopsida</taxon>
        <taxon>Poales</taxon>
        <taxon>Poaceae</taxon>
        <taxon>BOP clade</taxon>
        <taxon>Oryzoideae</taxon>
        <taxon>Oryzeae</taxon>
        <taxon>Oryzinae</taxon>
        <taxon>Oryza</taxon>
    </lineage>
</organism>
<protein>
    <submittedName>
        <fullName evidence="1">Uncharacterized protein</fullName>
    </submittedName>
</protein>
<keyword evidence="2" id="KW-1185">Reference proteome</keyword>